<evidence type="ECO:0000313" key="12">
    <source>
        <dbReference type="Proteomes" id="UP000634136"/>
    </source>
</evidence>
<evidence type="ECO:0000256" key="6">
    <source>
        <dbReference type="ARBA" id="ARBA00022840"/>
    </source>
</evidence>
<name>A0A835CGV0_9FABA</name>
<feature type="compositionally biased region" description="Basic and acidic residues" evidence="8">
    <location>
        <begin position="1568"/>
        <end position="1577"/>
    </location>
</feature>
<feature type="domain" description="Disease resistance protein At4g27190-like leucine-rich repeats" evidence="10">
    <location>
        <begin position="1175"/>
        <end position="1257"/>
    </location>
</feature>
<gene>
    <name evidence="11" type="ORF">G2W53_004874</name>
</gene>
<dbReference type="InterPro" id="IPR032675">
    <property type="entry name" value="LRR_dom_sf"/>
</dbReference>
<keyword evidence="5" id="KW-0611">Plant defense</keyword>
<dbReference type="SUPFAM" id="SSF52540">
    <property type="entry name" value="P-loop containing nucleoside triphosphate hydrolases"/>
    <property type="match status" value="1"/>
</dbReference>
<feature type="region of interest" description="Disordered" evidence="8">
    <location>
        <begin position="1386"/>
        <end position="1433"/>
    </location>
</feature>
<keyword evidence="6" id="KW-0067">ATP-binding</keyword>
<dbReference type="InterPro" id="IPR002182">
    <property type="entry name" value="NB-ARC"/>
</dbReference>
<proteinExistence type="inferred from homology"/>
<dbReference type="Gene3D" id="3.80.10.10">
    <property type="entry name" value="Ribonuclease Inhibitor"/>
    <property type="match status" value="3"/>
</dbReference>
<evidence type="ECO:0000256" key="4">
    <source>
        <dbReference type="ARBA" id="ARBA00022741"/>
    </source>
</evidence>
<feature type="region of interest" description="Disordered" evidence="8">
    <location>
        <begin position="1484"/>
        <end position="1687"/>
    </location>
</feature>
<feature type="coiled-coil region" evidence="7">
    <location>
        <begin position="1955"/>
        <end position="2038"/>
    </location>
</feature>
<dbReference type="InterPro" id="IPR027417">
    <property type="entry name" value="P-loop_NTPase"/>
</dbReference>
<sequence>MATEIGTGIATKVAERCIDKAMKEAGYLCCFKSYVEDYEKEQSRLPAARESLLEDIKEARQRNQTRIDKETELWLKEANDLINVEAKAKKKRFGFLTDCIWQYKRGKELARKTLDIPKLMERRNNLRIARSIGAPGMEYHSSPDFIYFESRKAKFEQLKEALKNSNNHFVGLQGMGGTGKTTIATQVGKEFEESKFLDKVIFTVVSNPPNVKKIRSDIAKHLVSQPEDAKNLEDADSLWSRISNGGEKILIILDDVWQELNLKAIGIPLGFHQKGHCNVLLTTRSMTVCKKMDCQDTINLELLSEEDALNLFLLHAGVSVDSSSTDMRNIASNIVKECGRLPVAIVPVAKTLKSESLKDWEAALIRLKNVDPTLDDIGEDLIEVYKSLRLSYDNLKNEKAKELFLLCSLFPEDFELPTEDLSKIAIGLGLCGNADNYYIARSQVPEIMHKLIDSSLLLKADEDECVKMHDLVREVAQWIGKEEIQVIVDSKTILKENIRYSFWNIDGFSNHFNGKKLEFLQINTKNSMKLPPSEFFKDMIRLRVLILTSPGEIIGTQSLPLSFRSLRNIRTLILIRWKLGDICILGNLQSLETLELTFCWITKLPNEFQALEKLRLLGLKYCDIERDNPFKVIKGIPKLEELYYVNNRGPNLDKINEGEEIHQIGTFHALQRYQIIGNHYGVDASSVSRCFLPGELIKIFSEATIKDLAARAEILGLEEYHITGWTNVIPDIVPFENGGMIGPIVSKLVELKLRDMDVKELCCGPLPTDFLKQLKTLWLYECMKLESTLLKGKLDLGKLKSIELDKCSMSSLFHPSTARSLKHLKRLYVTKCRELKYLITNEGAEEEKVDVDNDNIFPSLEEICISRVLNFINILDCQAQFYHHKSSPISATVRDGLNIVKDGNPRPNYTLSLAPLCCCFRPKPSATTKENQCVSELTLPNHTCSQSQASKAELVLDRVQCLLRPPINPHNMREMTITHCSNITSLFTFPIASSMLVLEELGVKKCRGLKHLITDEGDGHDHMNKISIFPKLKLVSIENCRLLESLFPASHCTTFDNLESVKISRAPKLGYVFGKCYCEDKLAHHNRNVEIHLPTLNRLIIHDLPNMVNICSENSYITALSPKIIYLGECPQLPFIPLVTDFTVGLNERQEDLTKTKAMEMQLESFVGLISWNVKIETIFDLEGLQVNGPMKSMLEVLYLKNLAELRYICVGLKNILSLQNLSQLLISGCKKLKAIFSESISRSLPQLEMIFVSECEELVQIIEEIEQDHDLSHQECFPMLRTIRVKKCESLKCLFSISTCGVLPNLQELEIKDASELKQVFGYNQDEKKEMSTKDVFPKLGTLVLKNLPSLDCVCQGFDFQIVRKRFVHDCPKISLTSTITISDDEYDPFQDPVEISSEDEEGPKDQSKSSEEAASQSKKETTQGAIDEDLHNNNTLNFTEIKKIAANEAFKQVPTSDVQAMPASSSNSFQFHSIKKRLDSDDYRKKEATKEVVDEDLEIQEQNSNTSNLTESNKVAPNEVIEQVPHSDIPTMATSSSNSDMSKEREEPSVQEGLKSQNEIMDSEEDKLVSKESKNETIIMEQAAPVETRPDMHSNDSKNVNNPLKNNTEESIGSEKYVKPTSSTHSEPEILKKCQLYSTKENESTGDGDALGESMSTNEAAGGVDKPLDEPTNESSSKERSNEISLAIPPTFVEMKDLGFSSVVTELNINASVEDVSSSEKYNKPSSSTHCSKTTTKALNETARAVDKPLDNTQDVEESTKKCSSEERSNITTALAIPPTLVEMNDSDKIIVNQSEIDNPKQFEEDDLIRLFQIMEEGADMEVHKPIVSKFSAIEDDSKVAKAFADLEVSLKMGLNEIASSEENSLRLQNALNLLSNHFSEDGPPSHGLSNTIASLHQEFQSILSSFKQASSTVHAFTELEEKEKCMINEELPRRKQKATTLVSEIFKTEKSMVVAQQKEAELKEQISRLQAEMISKEKEIKDCEIKLLSLQEQKKKSVSETMRFMMDFEDVKKDKSEMKEEEIKARQELEKVDAKWSSCVTNLRKTTLLLGIHYNHKL</sequence>
<dbReference type="InterPro" id="IPR057135">
    <property type="entry name" value="At4g27190-like_LRR"/>
</dbReference>
<feature type="compositionally biased region" description="Polar residues" evidence="8">
    <location>
        <begin position="1599"/>
        <end position="1613"/>
    </location>
</feature>
<evidence type="ECO:0000256" key="3">
    <source>
        <dbReference type="ARBA" id="ARBA00022737"/>
    </source>
</evidence>
<evidence type="ECO:0000259" key="10">
    <source>
        <dbReference type="Pfam" id="PF23247"/>
    </source>
</evidence>
<reference evidence="11" key="1">
    <citation type="submission" date="2020-09" db="EMBL/GenBank/DDBJ databases">
        <title>Genome-Enabled Discovery of Anthraquinone Biosynthesis in Senna tora.</title>
        <authorList>
            <person name="Kang S.-H."/>
            <person name="Pandey R.P."/>
            <person name="Lee C.-M."/>
            <person name="Sim J.-S."/>
            <person name="Jeong J.-T."/>
            <person name="Choi B.-S."/>
            <person name="Jung M."/>
            <person name="Ginzburg D."/>
            <person name="Zhao K."/>
            <person name="Won S.Y."/>
            <person name="Oh T.-J."/>
            <person name="Yu Y."/>
            <person name="Kim N.-H."/>
            <person name="Lee O.R."/>
            <person name="Lee T.-H."/>
            <person name="Bashyal P."/>
            <person name="Kim T.-S."/>
            <person name="Lee W.-H."/>
            <person name="Kawkins C."/>
            <person name="Kim C.-K."/>
            <person name="Kim J.S."/>
            <person name="Ahn B.O."/>
            <person name="Rhee S.Y."/>
            <person name="Sohng J.K."/>
        </authorList>
    </citation>
    <scope>NUCLEOTIDE SEQUENCE</scope>
    <source>
        <tissue evidence="11">Leaf</tissue>
    </source>
</reference>
<feature type="compositionally biased region" description="Basic and acidic residues" evidence="8">
    <location>
        <begin position="1405"/>
        <end position="1423"/>
    </location>
</feature>
<dbReference type="PANTHER" id="PTHR33463:SF105">
    <property type="entry name" value="AND NB-ARC DOMAIN DISEASE RESISTANCE PROTEIN, PUTATIVE-RELATED"/>
    <property type="match status" value="1"/>
</dbReference>
<evidence type="ECO:0000256" key="1">
    <source>
        <dbReference type="ARBA" id="ARBA00008894"/>
    </source>
</evidence>
<dbReference type="Proteomes" id="UP000634136">
    <property type="component" value="Unassembled WGS sequence"/>
</dbReference>
<dbReference type="InterPro" id="IPR036388">
    <property type="entry name" value="WH-like_DNA-bd_sf"/>
</dbReference>
<dbReference type="GO" id="GO:0043531">
    <property type="term" value="F:ADP binding"/>
    <property type="evidence" value="ECO:0007669"/>
    <property type="project" value="InterPro"/>
</dbReference>
<accession>A0A835CGV0</accession>
<dbReference type="OrthoDB" id="3794806at2759"/>
<dbReference type="GO" id="GO:0005524">
    <property type="term" value="F:ATP binding"/>
    <property type="evidence" value="ECO:0007669"/>
    <property type="project" value="UniProtKB-KW"/>
</dbReference>
<evidence type="ECO:0000256" key="8">
    <source>
        <dbReference type="SAM" id="MobiDB-lite"/>
    </source>
</evidence>
<feature type="compositionally biased region" description="Polar residues" evidence="8">
    <location>
        <begin position="1502"/>
        <end position="1517"/>
    </location>
</feature>
<keyword evidence="4" id="KW-0547">Nucleotide-binding</keyword>
<dbReference type="Gene3D" id="1.10.10.10">
    <property type="entry name" value="Winged helix-like DNA-binding domain superfamily/Winged helix DNA-binding domain"/>
    <property type="match status" value="1"/>
</dbReference>
<dbReference type="GO" id="GO:0006952">
    <property type="term" value="P:defense response"/>
    <property type="evidence" value="ECO:0007669"/>
    <property type="project" value="UniProtKB-KW"/>
</dbReference>
<comment type="similarity">
    <text evidence="1">Belongs to the disease resistance NB-LRR family.</text>
</comment>
<keyword evidence="3" id="KW-0677">Repeat</keyword>
<organism evidence="11 12">
    <name type="scientific">Senna tora</name>
    <dbReference type="NCBI Taxonomy" id="362788"/>
    <lineage>
        <taxon>Eukaryota</taxon>
        <taxon>Viridiplantae</taxon>
        <taxon>Streptophyta</taxon>
        <taxon>Embryophyta</taxon>
        <taxon>Tracheophyta</taxon>
        <taxon>Spermatophyta</taxon>
        <taxon>Magnoliopsida</taxon>
        <taxon>eudicotyledons</taxon>
        <taxon>Gunneridae</taxon>
        <taxon>Pentapetalae</taxon>
        <taxon>rosids</taxon>
        <taxon>fabids</taxon>
        <taxon>Fabales</taxon>
        <taxon>Fabaceae</taxon>
        <taxon>Caesalpinioideae</taxon>
        <taxon>Cassia clade</taxon>
        <taxon>Senna</taxon>
    </lineage>
</organism>
<evidence type="ECO:0000256" key="5">
    <source>
        <dbReference type="ARBA" id="ARBA00022821"/>
    </source>
</evidence>
<keyword evidence="2" id="KW-0433">Leucine-rich repeat</keyword>
<keyword evidence="12" id="KW-1185">Reference proteome</keyword>
<protein>
    <submittedName>
        <fullName evidence="11">Putative disease resistance protein</fullName>
    </submittedName>
</protein>
<dbReference type="SUPFAM" id="SSF52047">
    <property type="entry name" value="RNI-like"/>
    <property type="match status" value="1"/>
</dbReference>
<dbReference type="Pfam" id="PF23247">
    <property type="entry name" value="LRR_RPS2"/>
    <property type="match status" value="3"/>
</dbReference>
<dbReference type="InterPro" id="IPR050905">
    <property type="entry name" value="Plant_NBS-LRR"/>
</dbReference>
<evidence type="ECO:0000256" key="2">
    <source>
        <dbReference type="ARBA" id="ARBA00022614"/>
    </source>
</evidence>
<feature type="compositionally biased region" description="Basic and acidic residues" evidence="8">
    <location>
        <begin position="1484"/>
        <end position="1494"/>
    </location>
</feature>
<feature type="domain" description="Disease resistance protein At4g27190-like leucine-rich repeats" evidence="10">
    <location>
        <begin position="1027"/>
        <end position="1116"/>
    </location>
</feature>
<dbReference type="InterPro" id="IPR042197">
    <property type="entry name" value="Apaf_helical"/>
</dbReference>
<evidence type="ECO:0000259" key="9">
    <source>
        <dbReference type="Pfam" id="PF00931"/>
    </source>
</evidence>
<dbReference type="Pfam" id="PF00931">
    <property type="entry name" value="NB-ARC"/>
    <property type="match status" value="1"/>
</dbReference>
<feature type="domain" description="Disease resistance protein At4g27190-like leucine-rich repeats" evidence="10">
    <location>
        <begin position="1264"/>
        <end position="1374"/>
    </location>
</feature>
<keyword evidence="7" id="KW-0175">Coiled coil</keyword>
<evidence type="ECO:0000256" key="7">
    <source>
        <dbReference type="SAM" id="Coils"/>
    </source>
</evidence>
<dbReference type="EMBL" id="JAAIUW010000002">
    <property type="protein sequence ID" value="KAF7842576.1"/>
    <property type="molecule type" value="Genomic_DNA"/>
</dbReference>
<dbReference type="PANTHER" id="PTHR33463">
    <property type="entry name" value="NB-ARC DOMAIN-CONTAINING PROTEIN-RELATED"/>
    <property type="match status" value="1"/>
</dbReference>
<dbReference type="Gene3D" id="3.40.50.300">
    <property type="entry name" value="P-loop containing nucleotide triphosphate hydrolases"/>
    <property type="match status" value="1"/>
</dbReference>
<dbReference type="Gene3D" id="1.10.8.430">
    <property type="entry name" value="Helical domain of apoptotic protease-activating factors"/>
    <property type="match status" value="1"/>
</dbReference>
<comment type="caution">
    <text evidence="11">The sequence shown here is derived from an EMBL/GenBank/DDBJ whole genome shotgun (WGS) entry which is preliminary data.</text>
</comment>
<dbReference type="SUPFAM" id="SSF52058">
    <property type="entry name" value="L domain-like"/>
    <property type="match status" value="1"/>
</dbReference>
<feature type="domain" description="NB-ARC" evidence="9">
    <location>
        <begin position="152"/>
        <end position="314"/>
    </location>
</feature>
<dbReference type="PRINTS" id="PR00364">
    <property type="entry name" value="DISEASERSIST"/>
</dbReference>
<evidence type="ECO:0000313" key="11">
    <source>
        <dbReference type="EMBL" id="KAF7842576.1"/>
    </source>
</evidence>